<gene>
    <name evidence="4" type="ORF">V1351_15250</name>
</gene>
<reference evidence="4 5" key="1">
    <citation type="submission" date="2024-02" db="EMBL/GenBank/DDBJ databases">
        <title>Janibacter sp. nov., isolated from gut of marine sandworm.</title>
        <authorList>
            <person name="Kim B."/>
            <person name="Jun M.O."/>
            <person name="Shin N.-R."/>
        </authorList>
    </citation>
    <scope>NUCLEOTIDE SEQUENCE [LARGE SCALE GENOMIC DNA]</scope>
    <source>
        <strain evidence="4 5">A1S7</strain>
    </source>
</reference>
<accession>A0ABZ2MH10</accession>
<dbReference type="InterPro" id="IPR020084">
    <property type="entry name" value="NUDIX_hydrolase_CS"/>
</dbReference>
<keyword evidence="5" id="KW-1185">Reference proteome</keyword>
<dbReference type="InterPro" id="IPR016181">
    <property type="entry name" value="Acyl_CoA_acyltransferase"/>
</dbReference>
<dbReference type="PROSITE" id="PS51186">
    <property type="entry name" value="GNAT"/>
    <property type="match status" value="1"/>
</dbReference>
<keyword evidence="4" id="KW-0808">Transferase</keyword>
<protein>
    <submittedName>
        <fullName evidence="4">GNAT family N-acetyltransferase</fullName>
        <ecNumber evidence="4">2.3.1.-</ecNumber>
    </submittedName>
</protein>
<dbReference type="CDD" id="cd04690">
    <property type="entry name" value="NUDIX_Hydrolase"/>
    <property type="match status" value="1"/>
</dbReference>
<dbReference type="SUPFAM" id="SSF55811">
    <property type="entry name" value="Nudix"/>
    <property type="match status" value="1"/>
</dbReference>
<feature type="domain" description="Nudix hydrolase" evidence="3">
    <location>
        <begin position="185"/>
        <end position="318"/>
    </location>
</feature>
<evidence type="ECO:0000259" key="3">
    <source>
        <dbReference type="PROSITE" id="PS51462"/>
    </source>
</evidence>
<dbReference type="RefSeq" id="WP_338749099.1">
    <property type="nucleotide sequence ID" value="NZ_CP144913.1"/>
</dbReference>
<dbReference type="Gene3D" id="3.40.630.30">
    <property type="match status" value="1"/>
</dbReference>
<name>A0ABZ2MH10_9MICO</name>
<dbReference type="Gene3D" id="3.90.79.10">
    <property type="entry name" value="Nucleoside Triphosphate Pyrophosphohydrolase"/>
    <property type="match status" value="1"/>
</dbReference>
<dbReference type="PROSITE" id="PS00893">
    <property type="entry name" value="NUDIX_BOX"/>
    <property type="match status" value="1"/>
</dbReference>
<dbReference type="EC" id="2.3.1.-" evidence="4"/>
<dbReference type="SUPFAM" id="SSF55729">
    <property type="entry name" value="Acyl-CoA N-acyltransferases (Nat)"/>
    <property type="match status" value="1"/>
</dbReference>
<dbReference type="InterPro" id="IPR000182">
    <property type="entry name" value="GNAT_dom"/>
</dbReference>
<dbReference type="Proteomes" id="UP001382727">
    <property type="component" value="Chromosome"/>
</dbReference>
<keyword evidence="4" id="KW-0012">Acyltransferase</keyword>
<evidence type="ECO:0000313" key="4">
    <source>
        <dbReference type="EMBL" id="WXB76278.1"/>
    </source>
</evidence>
<proteinExistence type="predicted"/>
<dbReference type="InterPro" id="IPR000086">
    <property type="entry name" value="NUDIX_hydrolase_dom"/>
</dbReference>
<evidence type="ECO:0000256" key="1">
    <source>
        <dbReference type="ARBA" id="ARBA00022801"/>
    </source>
</evidence>
<dbReference type="PANTHER" id="PTHR43792:SF1">
    <property type="entry name" value="N-ACETYLTRANSFERASE DOMAIN-CONTAINING PROTEIN"/>
    <property type="match status" value="1"/>
</dbReference>
<dbReference type="Pfam" id="PF00293">
    <property type="entry name" value="NUDIX"/>
    <property type="match status" value="1"/>
</dbReference>
<dbReference type="PROSITE" id="PS51462">
    <property type="entry name" value="NUDIX"/>
    <property type="match status" value="1"/>
</dbReference>
<organism evidence="4 5">
    <name type="scientific">Janibacter alittae</name>
    <dbReference type="NCBI Taxonomy" id="3115209"/>
    <lineage>
        <taxon>Bacteria</taxon>
        <taxon>Bacillati</taxon>
        <taxon>Actinomycetota</taxon>
        <taxon>Actinomycetes</taxon>
        <taxon>Micrococcales</taxon>
        <taxon>Intrasporangiaceae</taxon>
        <taxon>Janibacter</taxon>
    </lineage>
</organism>
<sequence>MSAPFVPIRTERLVLRPYVESDLDALLAYYSRPEVARYLLSRPWTLESGRAVVAERMGGVGLDTPGRALTVVVEHEGQVIGDVGLWASDGTGTKGEIGWVFHPDVEGQGFANEAARAILEVGFGRYGMHRIVAQLDARNTASAALCERLGMHLEARHRQDWWSKGEWTDSLVYAALATDHPRDVGDAIVVSAVVLRDANGSVLTVRKRGTTSFMHPGGKPEAGEAPPQCALREVLEELGLTLEPQLLDLVGVYRTAAANEVGRPLIASVFSHPHLSARSRPDVVPAAEIEEVRWLDPTADLPDDAAPLLRLLVHDMSTGA</sequence>
<dbReference type="EMBL" id="CP144913">
    <property type="protein sequence ID" value="WXB76278.1"/>
    <property type="molecule type" value="Genomic_DNA"/>
</dbReference>
<dbReference type="InterPro" id="IPR051531">
    <property type="entry name" value="N-acetyltransferase"/>
</dbReference>
<dbReference type="InterPro" id="IPR015797">
    <property type="entry name" value="NUDIX_hydrolase-like_dom_sf"/>
</dbReference>
<feature type="domain" description="N-acetyltransferase" evidence="2">
    <location>
        <begin position="13"/>
        <end position="178"/>
    </location>
</feature>
<evidence type="ECO:0000313" key="5">
    <source>
        <dbReference type="Proteomes" id="UP001382727"/>
    </source>
</evidence>
<keyword evidence="1" id="KW-0378">Hydrolase</keyword>
<dbReference type="PANTHER" id="PTHR43792">
    <property type="entry name" value="GNAT FAMILY, PUTATIVE (AFU_ORTHOLOGUE AFUA_3G00765)-RELATED-RELATED"/>
    <property type="match status" value="1"/>
</dbReference>
<dbReference type="GO" id="GO:0016746">
    <property type="term" value="F:acyltransferase activity"/>
    <property type="evidence" value="ECO:0007669"/>
    <property type="project" value="UniProtKB-KW"/>
</dbReference>
<dbReference type="Pfam" id="PF13302">
    <property type="entry name" value="Acetyltransf_3"/>
    <property type="match status" value="1"/>
</dbReference>
<evidence type="ECO:0000259" key="2">
    <source>
        <dbReference type="PROSITE" id="PS51186"/>
    </source>
</evidence>